<evidence type="ECO:0000256" key="9">
    <source>
        <dbReference type="ARBA" id="ARBA00022723"/>
    </source>
</evidence>
<dbReference type="Pfam" id="PF02518">
    <property type="entry name" value="HATPase_c"/>
    <property type="match status" value="1"/>
</dbReference>
<dbReference type="NCBIfam" id="TIGR00229">
    <property type="entry name" value="sensory_box"/>
    <property type="match status" value="1"/>
</dbReference>
<dbReference type="Pfam" id="PF00989">
    <property type="entry name" value="PAS"/>
    <property type="match status" value="1"/>
</dbReference>
<dbReference type="CDD" id="cd00130">
    <property type="entry name" value="PAS"/>
    <property type="match status" value="1"/>
</dbReference>
<comment type="cofactor">
    <cofactor evidence="2">
        <name>[4Fe-4S] cluster</name>
        <dbReference type="ChEBI" id="CHEBI:49883"/>
    </cofactor>
</comment>
<dbReference type="InterPro" id="IPR036890">
    <property type="entry name" value="HATPase_C_sf"/>
</dbReference>
<dbReference type="CDD" id="cd16917">
    <property type="entry name" value="HATPase_UhpB-NarQ-NarX-like"/>
    <property type="match status" value="1"/>
</dbReference>
<evidence type="ECO:0000256" key="4">
    <source>
        <dbReference type="ARBA" id="ARBA00012438"/>
    </source>
</evidence>
<comment type="catalytic activity">
    <reaction evidence="1">
        <text>ATP + protein L-histidine = ADP + protein N-phospho-L-histidine.</text>
        <dbReference type="EC" id="2.7.13.3"/>
    </reaction>
</comment>
<dbReference type="PROSITE" id="PS50109">
    <property type="entry name" value="HIS_KIN"/>
    <property type="match status" value="1"/>
</dbReference>
<dbReference type="PROSITE" id="PS50112">
    <property type="entry name" value="PAS"/>
    <property type="match status" value="1"/>
</dbReference>
<dbReference type="EC" id="2.7.13.3" evidence="4"/>
<dbReference type="AlphaFoldDB" id="A0A7C3WLX2"/>
<dbReference type="GO" id="GO:0005737">
    <property type="term" value="C:cytoplasm"/>
    <property type="evidence" value="ECO:0007669"/>
    <property type="project" value="UniProtKB-SubCell"/>
</dbReference>
<evidence type="ECO:0000256" key="16">
    <source>
        <dbReference type="SAM" id="Coils"/>
    </source>
</evidence>
<feature type="coiled-coil region" evidence="16">
    <location>
        <begin position="33"/>
        <end position="60"/>
    </location>
</feature>
<dbReference type="InterPro" id="IPR003594">
    <property type="entry name" value="HATPase_dom"/>
</dbReference>
<keyword evidence="6" id="KW-0004">4Fe-4S</keyword>
<feature type="domain" description="Histidine kinase" evidence="18">
    <location>
        <begin position="212"/>
        <end position="404"/>
    </location>
</feature>
<comment type="caution">
    <text evidence="21">The sequence shown here is derived from an EMBL/GenBank/DDBJ whole genome shotgun (WGS) entry which is preliminary data.</text>
</comment>
<comment type="subcellular location">
    <subcellularLocation>
        <location evidence="3">Cytoplasm</location>
    </subcellularLocation>
</comment>
<dbReference type="InterPro" id="IPR035965">
    <property type="entry name" value="PAS-like_dom_sf"/>
</dbReference>
<reference evidence="21" key="1">
    <citation type="journal article" date="2020" name="mSystems">
        <title>Genome- and Community-Level Interaction Insights into Carbon Utilization and Element Cycling Functions of Hydrothermarchaeota in Hydrothermal Sediment.</title>
        <authorList>
            <person name="Zhou Z."/>
            <person name="Liu Y."/>
            <person name="Xu W."/>
            <person name="Pan J."/>
            <person name="Luo Z.H."/>
            <person name="Li M."/>
        </authorList>
    </citation>
    <scope>NUCLEOTIDE SEQUENCE [LARGE SCALE GENOMIC DNA]</scope>
    <source>
        <strain evidence="21">SpSt-776</strain>
    </source>
</reference>
<dbReference type="PROSITE" id="PS50113">
    <property type="entry name" value="PAC"/>
    <property type="match status" value="1"/>
</dbReference>
<dbReference type="InterPro" id="IPR005467">
    <property type="entry name" value="His_kinase_dom"/>
</dbReference>
<dbReference type="SMART" id="SM00091">
    <property type="entry name" value="PAS"/>
    <property type="match status" value="1"/>
</dbReference>
<evidence type="ECO:0000256" key="15">
    <source>
        <dbReference type="ARBA" id="ARBA00030800"/>
    </source>
</evidence>
<gene>
    <name evidence="21" type="ORF">ENV62_03510</name>
</gene>
<proteinExistence type="predicted"/>
<dbReference type="GO" id="GO:0000155">
    <property type="term" value="F:phosphorelay sensor kinase activity"/>
    <property type="evidence" value="ECO:0007669"/>
    <property type="project" value="InterPro"/>
</dbReference>
<evidence type="ECO:0000256" key="6">
    <source>
        <dbReference type="ARBA" id="ARBA00022485"/>
    </source>
</evidence>
<dbReference type="Pfam" id="PF07730">
    <property type="entry name" value="HisKA_3"/>
    <property type="match status" value="1"/>
</dbReference>
<feature type="domain" description="PAS" evidence="19">
    <location>
        <begin position="60"/>
        <end position="130"/>
    </location>
</feature>
<protein>
    <recommendedName>
        <fullName evidence="5">Oxygen sensor histidine kinase NreB</fullName>
        <ecNumber evidence="4">2.7.13.3</ecNumber>
    </recommendedName>
    <alternativeName>
        <fullName evidence="15">Nitrogen regulation protein B</fullName>
    </alternativeName>
</protein>
<dbReference type="SUPFAM" id="SSF55874">
    <property type="entry name" value="ATPase domain of HSP90 chaperone/DNA topoisomerase II/histidine kinase"/>
    <property type="match status" value="1"/>
</dbReference>
<dbReference type="InterPro" id="IPR000014">
    <property type="entry name" value="PAS"/>
</dbReference>
<evidence type="ECO:0000259" key="18">
    <source>
        <dbReference type="PROSITE" id="PS50109"/>
    </source>
</evidence>
<evidence type="ECO:0000259" key="19">
    <source>
        <dbReference type="PROSITE" id="PS50112"/>
    </source>
</evidence>
<dbReference type="InterPro" id="IPR011712">
    <property type="entry name" value="Sig_transdc_His_kin_sub3_dim/P"/>
</dbReference>
<dbReference type="GO" id="GO:0006355">
    <property type="term" value="P:regulation of DNA-templated transcription"/>
    <property type="evidence" value="ECO:0007669"/>
    <property type="project" value="InterPro"/>
</dbReference>
<evidence type="ECO:0000259" key="20">
    <source>
        <dbReference type="PROSITE" id="PS50113"/>
    </source>
</evidence>
<evidence type="ECO:0000256" key="8">
    <source>
        <dbReference type="ARBA" id="ARBA00022679"/>
    </source>
</evidence>
<dbReference type="Gene3D" id="3.30.565.10">
    <property type="entry name" value="Histidine kinase-like ATPase, C-terminal domain"/>
    <property type="match status" value="1"/>
</dbReference>
<dbReference type="Gene3D" id="1.20.5.1930">
    <property type="match status" value="1"/>
</dbReference>
<dbReference type="Gene3D" id="3.30.450.20">
    <property type="entry name" value="PAS domain"/>
    <property type="match status" value="1"/>
</dbReference>
<keyword evidence="10 21" id="KW-0418">Kinase</keyword>
<keyword evidence="7" id="KW-0963">Cytoplasm</keyword>
<evidence type="ECO:0000256" key="7">
    <source>
        <dbReference type="ARBA" id="ARBA00022490"/>
    </source>
</evidence>
<evidence type="ECO:0000256" key="10">
    <source>
        <dbReference type="ARBA" id="ARBA00022777"/>
    </source>
</evidence>
<evidence type="ECO:0000256" key="2">
    <source>
        <dbReference type="ARBA" id="ARBA00001966"/>
    </source>
</evidence>
<feature type="coiled-coil region" evidence="16">
    <location>
        <begin position="177"/>
        <end position="204"/>
    </location>
</feature>
<name>A0A7C3WLX2_9BACT</name>
<dbReference type="GO" id="GO:0046983">
    <property type="term" value="F:protein dimerization activity"/>
    <property type="evidence" value="ECO:0007669"/>
    <property type="project" value="InterPro"/>
</dbReference>
<accession>A0A7C3WLX2</accession>
<keyword evidence="13" id="KW-0411">Iron-sulfur</keyword>
<dbReference type="SMART" id="SM00086">
    <property type="entry name" value="PAC"/>
    <property type="match status" value="1"/>
</dbReference>
<dbReference type="EMBL" id="DTHB01000027">
    <property type="protein sequence ID" value="HGB14292.1"/>
    <property type="molecule type" value="Genomic_DNA"/>
</dbReference>
<feature type="domain" description="PAC" evidence="20">
    <location>
        <begin position="134"/>
        <end position="186"/>
    </location>
</feature>
<evidence type="ECO:0000256" key="14">
    <source>
        <dbReference type="ARBA" id="ARBA00024827"/>
    </source>
</evidence>
<evidence type="ECO:0000256" key="17">
    <source>
        <dbReference type="SAM" id="MobiDB-lite"/>
    </source>
</evidence>
<dbReference type="SUPFAM" id="SSF55785">
    <property type="entry name" value="PYP-like sensor domain (PAS domain)"/>
    <property type="match status" value="1"/>
</dbReference>
<evidence type="ECO:0000256" key="5">
    <source>
        <dbReference type="ARBA" id="ARBA00017322"/>
    </source>
</evidence>
<evidence type="ECO:0000256" key="12">
    <source>
        <dbReference type="ARBA" id="ARBA00023012"/>
    </source>
</evidence>
<keyword evidence="8" id="KW-0808">Transferase</keyword>
<dbReference type="InterPro" id="IPR050482">
    <property type="entry name" value="Sensor_HK_TwoCompSys"/>
</dbReference>
<evidence type="ECO:0000313" key="21">
    <source>
        <dbReference type="EMBL" id="HGB14292.1"/>
    </source>
</evidence>
<organism evidence="21">
    <name type="scientific">Desulfobacca acetoxidans</name>
    <dbReference type="NCBI Taxonomy" id="60893"/>
    <lineage>
        <taxon>Bacteria</taxon>
        <taxon>Pseudomonadati</taxon>
        <taxon>Thermodesulfobacteriota</taxon>
        <taxon>Desulfobaccia</taxon>
        <taxon>Desulfobaccales</taxon>
        <taxon>Desulfobaccaceae</taxon>
        <taxon>Desulfobacca</taxon>
    </lineage>
</organism>
<keyword evidence="16" id="KW-0175">Coiled coil</keyword>
<dbReference type="GO" id="GO:0051539">
    <property type="term" value="F:4 iron, 4 sulfur cluster binding"/>
    <property type="evidence" value="ECO:0007669"/>
    <property type="project" value="UniProtKB-KW"/>
</dbReference>
<evidence type="ECO:0000256" key="13">
    <source>
        <dbReference type="ARBA" id="ARBA00023014"/>
    </source>
</evidence>
<dbReference type="GO" id="GO:0046872">
    <property type="term" value="F:metal ion binding"/>
    <property type="evidence" value="ECO:0007669"/>
    <property type="project" value="UniProtKB-KW"/>
</dbReference>
<keyword evidence="12" id="KW-0902">Two-component regulatory system</keyword>
<dbReference type="SMART" id="SM00387">
    <property type="entry name" value="HATPase_c"/>
    <property type="match status" value="1"/>
</dbReference>
<feature type="region of interest" description="Disordered" evidence="17">
    <location>
        <begin position="1"/>
        <end position="29"/>
    </location>
</feature>
<dbReference type="InterPro" id="IPR004358">
    <property type="entry name" value="Sig_transdc_His_kin-like_C"/>
</dbReference>
<evidence type="ECO:0000256" key="11">
    <source>
        <dbReference type="ARBA" id="ARBA00023004"/>
    </source>
</evidence>
<evidence type="ECO:0000256" key="3">
    <source>
        <dbReference type="ARBA" id="ARBA00004496"/>
    </source>
</evidence>
<dbReference type="GO" id="GO:0016020">
    <property type="term" value="C:membrane"/>
    <property type="evidence" value="ECO:0007669"/>
    <property type="project" value="InterPro"/>
</dbReference>
<dbReference type="InterPro" id="IPR000700">
    <property type="entry name" value="PAS-assoc_C"/>
</dbReference>
<sequence length="412" mass="46565">MEAGRMAPKTPSNRTEERQALPPPSEQPVAERTAALSRTIAQLQKQIRRLRRVKRALAGKAGRLRKIFDRAPIGIGLRDMQDRFLEGNPAMTQMLGYSQKDLRSMNLGMIIHSEDEPARQALFQELVEGKKDFYQLDLRFFSNDRGLRWGRLHDSLVRGVDGKSLYSLVMIQDITREKQAEAELALHRENLRSLASELALTEERERRRLAEFLHDEISQPLALAKIKLASLQGNLSDPCLIQQAEEVQELLGQAIHLTRNLTSELSLPVLHENGLVEAVEWLAEQFQEKYGISVCVNRNTEPMDALPEGVRVLLFRSVNELLTNVGKHAQARRAEISFWQDNDYLYLEIADNGIGFDVSSFPTRGRGFGLFSVRERLRHLGGVLKVNSAPGQGTRMTITVPRTGTEDSAPVW</sequence>
<dbReference type="PRINTS" id="PR00344">
    <property type="entry name" value="BCTRLSENSOR"/>
</dbReference>
<dbReference type="InterPro" id="IPR001610">
    <property type="entry name" value="PAC"/>
</dbReference>
<evidence type="ECO:0000256" key="1">
    <source>
        <dbReference type="ARBA" id="ARBA00000085"/>
    </source>
</evidence>
<comment type="function">
    <text evidence="14">Member of the two-component regulatory system NreB/NreC involved in the control of dissimilatory nitrate/nitrite reduction in response to oxygen. NreB functions as a direct oxygen sensor histidine kinase which is autophosphorylated, in the absence of oxygen, probably at the conserved histidine residue, and transfers its phosphate group probably to a conserved aspartate residue of NreC. NreB/NreC activates the expression of the nitrate (narGHJI) and nitrite (nir) reductase operons, as well as the putative nitrate transporter gene narT.</text>
</comment>
<keyword evidence="11" id="KW-0408">Iron</keyword>
<dbReference type="InterPro" id="IPR013767">
    <property type="entry name" value="PAS_fold"/>
</dbReference>
<dbReference type="PANTHER" id="PTHR24421">
    <property type="entry name" value="NITRATE/NITRITE SENSOR PROTEIN NARX-RELATED"/>
    <property type="match status" value="1"/>
</dbReference>
<dbReference type="PANTHER" id="PTHR24421:SF58">
    <property type="entry name" value="SIGNAL TRANSDUCTION HISTIDINE-PROTEIN KINASE_PHOSPHATASE UHPB"/>
    <property type="match status" value="1"/>
</dbReference>
<keyword evidence="9" id="KW-0479">Metal-binding</keyword>